<sequence length="191" mass="21258">MECGRRRSFLLQLSLAAMIVMMMLMNMEECSAVQHLVGDDKGWDPHSNFHGWASRKIFRVGDNLWFAYASGDQSVLELKSRDEWEACDISNPIRLYKGGVDSVPLANVGSRFFSSGRVEDCQNGMKLHINVESAGSSSESESKSQSSWPLMERMKGVTAQAPTSGSPVKSHFSSLSIFSSVLIIFFALWLH</sequence>
<evidence type="ECO:0000313" key="6">
    <source>
        <dbReference type="EMBL" id="ADE76474.1"/>
    </source>
</evidence>
<dbReference type="CDD" id="cd04216">
    <property type="entry name" value="Phytocyanin"/>
    <property type="match status" value="1"/>
</dbReference>
<dbReference type="Pfam" id="PF02298">
    <property type="entry name" value="Cu_bind_like"/>
    <property type="match status" value="1"/>
</dbReference>
<dbReference type="Gene3D" id="2.60.40.420">
    <property type="entry name" value="Cupredoxins - blue copper proteins"/>
    <property type="match status" value="1"/>
</dbReference>
<evidence type="ECO:0000259" key="5">
    <source>
        <dbReference type="PROSITE" id="PS51485"/>
    </source>
</evidence>
<dbReference type="PANTHER" id="PTHR33021:SF31">
    <property type="entry name" value="OS02G0720100 PROTEIN"/>
    <property type="match status" value="1"/>
</dbReference>
<feature type="signal peptide" evidence="4">
    <location>
        <begin position="1"/>
        <end position="32"/>
    </location>
</feature>
<dbReference type="InterPro" id="IPR039391">
    <property type="entry name" value="Phytocyanin-like"/>
</dbReference>
<keyword evidence="3" id="KW-1133">Transmembrane helix</keyword>
<keyword evidence="3" id="KW-0472">Membrane</keyword>
<dbReference type="GO" id="GO:0009055">
    <property type="term" value="F:electron transfer activity"/>
    <property type="evidence" value="ECO:0007669"/>
    <property type="project" value="InterPro"/>
</dbReference>
<feature type="domain" description="Phytocyanin" evidence="5">
    <location>
        <begin position="33"/>
        <end position="133"/>
    </location>
</feature>
<protein>
    <recommendedName>
        <fullName evidence="5">Phytocyanin domain-containing protein</fullName>
    </recommendedName>
</protein>
<dbReference type="EMBL" id="BT123134">
    <property type="protein sequence ID" value="ADE76474.1"/>
    <property type="molecule type" value="mRNA"/>
</dbReference>
<keyword evidence="4" id="KW-0732">Signal</keyword>
<keyword evidence="2" id="KW-0325">Glycoprotein</keyword>
<organism evidence="6">
    <name type="scientific">Picea sitchensis</name>
    <name type="common">Sitka spruce</name>
    <name type="synonym">Pinus sitchensis</name>
    <dbReference type="NCBI Taxonomy" id="3332"/>
    <lineage>
        <taxon>Eukaryota</taxon>
        <taxon>Viridiplantae</taxon>
        <taxon>Streptophyta</taxon>
        <taxon>Embryophyta</taxon>
        <taxon>Tracheophyta</taxon>
        <taxon>Spermatophyta</taxon>
        <taxon>Pinopsida</taxon>
        <taxon>Pinidae</taxon>
        <taxon>Conifers I</taxon>
        <taxon>Pinales</taxon>
        <taxon>Pinaceae</taxon>
        <taxon>Picea</taxon>
    </lineage>
</organism>
<reference evidence="6" key="1">
    <citation type="submission" date="2010-04" db="EMBL/GenBank/DDBJ databases">
        <authorList>
            <person name="Reid K.E."/>
            <person name="Liao N."/>
            <person name="Chan S."/>
            <person name="Docking R."/>
            <person name="Taylor G."/>
            <person name="Moore R."/>
            <person name="Mayo M."/>
            <person name="Munro S."/>
            <person name="King J."/>
            <person name="Yanchuk A."/>
            <person name="Holt R."/>
            <person name="Jones S."/>
            <person name="Marra M."/>
            <person name="Ritland C.E."/>
            <person name="Ritland K."/>
            <person name="Bohlmann J."/>
        </authorList>
    </citation>
    <scope>NUCLEOTIDE SEQUENCE</scope>
    <source>
        <tissue evidence="6">Bud</tissue>
    </source>
</reference>
<evidence type="ECO:0000256" key="1">
    <source>
        <dbReference type="ARBA" id="ARBA00023157"/>
    </source>
</evidence>
<dbReference type="AlphaFoldDB" id="D5AAA5"/>
<dbReference type="PROSITE" id="PS51485">
    <property type="entry name" value="PHYTOCYANIN"/>
    <property type="match status" value="1"/>
</dbReference>
<dbReference type="InterPro" id="IPR008972">
    <property type="entry name" value="Cupredoxin"/>
</dbReference>
<feature type="transmembrane region" description="Helical" evidence="3">
    <location>
        <begin position="172"/>
        <end position="190"/>
    </location>
</feature>
<name>D5AAA5_PICSI</name>
<dbReference type="FunFam" id="2.60.40.420:FF:000034">
    <property type="entry name" value="Cupredoxin superfamily protein"/>
    <property type="match status" value="1"/>
</dbReference>
<keyword evidence="3" id="KW-0812">Transmembrane</keyword>
<accession>D5AAA5</accession>
<evidence type="ECO:0000256" key="4">
    <source>
        <dbReference type="SAM" id="SignalP"/>
    </source>
</evidence>
<evidence type="ECO:0000256" key="2">
    <source>
        <dbReference type="ARBA" id="ARBA00023180"/>
    </source>
</evidence>
<evidence type="ECO:0000256" key="3">
    <source>
        <dbReference type="SAM" id="Phobius"/>
    </source>
</evidence>
<keyword evidence="1" id="KW-1015">Disulfide bond</keyword>
<proteinExistence type="evidence at transcript level"/>
<feature type="chain" id="PRO_5003068181" description="Phytocyanin domain-containing protein" evidence="4">
    <location>
        <begin position="33"/>
        <end position="191"/>
    </location>
</feature>
<dbReference type="InterPro" id="IPR003245">
    <property type="entry name" value="Phytocyanin_dom"/>
</dbReference>
<dbReference type="GO" id="GO:0005886">
    <property type="term" value="C:plasma membrane"/>
    <property type="evidence" value="ECO:0007669"/>
    <property type="project" value="TreeGrafter"/>
</dbReference>
<dbReference type="SUPFAM" id="SSF49503">
    <property type="entry name" value="Cupredoxins"/>
    <property type="match status" value="1"/>
</dbReference>
<dbReference type="PANTHER" id="PTHR33021">
    <property type="entry name" value="BLUE COPPER PROTEIN"/>
    <property type="match status" value="1"/>
</dbReference>